<dbReference type="AlphaFoldDB" id="A0AAN9J409"/>
<protein>
    <submittedName>
        <fullName evidence="1">Uncharacterized protein</fullName>
    </submittedName>
</protein>
<dbReference type="EMBL" id="JAYWIO010000001">
    <property type="protein sequence ID" value="KAK7291850.1"/>
    <property type="molecule type" value="Genomic_DNA"/>
</dbReference>
<evidence type="ECO:0000313" key="2">
    <source>
        <dbReference type="Proteomes" id="UP001372338"/>
    </source>
</evidence>
<reference evidence="1 2" key="1">
    <citation type="submission" date="2024-01" db="EMBL/GenBank/DDBJ databases">
        <title>The genomes of 5 underutilized Papilionoideae crops provide insights into root nodulation and disease resistanc.</title>
        <authorList>
            <person name="Yuan L."/>
        </authorList>
    </citation>
    <scope>NUCLEOTIDE SEQUENCE [LARGE SCALE GENOMIC DNA]</scope>
    <source>
        <strain evidence="1">ZHUSHIDOU_FW_LH</strain>
        <tissue evidence="1">Leaf</tissue>
    </source>
</reference>
<organism evidence="1 2">
    <name type="scientific">Crotalaria pallida</name>
    <name type="common">Smooth rattlebox</name>
    <name type="synonym">Crotalaria striata</name>
    <dbReference type="NCBI Taxonomy" id="3830"/>
    <lineage>
        <taxon>Eukaryota</taxon>
        <taxon>Viridiplantae</taxon>
        <taxon>Streptophyta</taxon>
        <taxon>Embryophyta</taxon>
        <taxon>Tracheophyta</taxon>
        <taxon>Spermatophyta</taxon>
        <taxon>Magnoliopsida</taxon>
        <taxon>eudicotyledons</taxon>
        <taxon>Gunneridae</taxon>
        <taxon>Pentapetalae</taxon>
        <taxon>rosids</taxon>
        <taxon>fabids</taxon>
        <taxon>Fabales</taxon>
        <taxon>Fabaceae</taxon>
        <taxon>Papilionoideae</taxon>
        <taxon>50 kb inversion clade</taxon>
        <taxon>genistoids sensu lato</taxon>
        <taxon>core genistoids</taxon>
        <taxon>Crotalarieae</taxon>
        <taxon>Crotalaria</taxon>
    </lineage>
</organism>
<accession>A0AAN9J409</accession>
<gene>
    <name evidence="1" type="ORF">RIF29_07329</name>
</gene>
<evidence type="ECO:0000313" key="1">
    <source>
        <dbReference type="EMBL" id="KAK7291850.1"/>
    </source>
</evidence>
<comment type="caution">
    <text evidence="1">The sequence shown here is derived from an EMBL/GenBank/DDBJ whole genome shotgun (WGS) entry which is preliminary data.</text>
</comment>
<proteinExistence type="predicted"/>
<dbReference type="Proteomes" id="UP001372338">
    <property type="component" value="Unassembled WGS sequence"/>
</dbReference>
<name>A0AAN9J409_CROPI</name>
<keyword evidence="2" id="KW-1185">Reference proteome</keyword>
<sequence>MMTSISRVRLGGSVRMAMGQAWEGDGLRLNKGDKGEMRENGYRKMRDERQFTYDVSAYEFREFFKRHGIQASDPK</sequence>